<feature type="domain" description="Yeast cell wall synthesis Kre9/Knh1-like N-terminal" evidence="4">
    <location>
        <begin position="23"/>
        <end position="108"/>
    </location>
</feature>
<evidence type="ECO:0000259" key="4">
    <source>
        <dbReference type="Pfam" id="PF10342"/>
    </source>
</evidence>
<evidence type="ECO:0000256" key="1">
    <source>
        <dbReference type="ARBA" id="ARBA00022729"/>
    </source>
</evidence>
<evidence type="ECO:0000313" key="5">
    <source>
        <dbReference type="EMBL" id="KAG5165880.1"/>
    </source>
</evidence>
<protein>
    <recommendedName>
        <fullName evidence="4">Yeast cell wall synthesis Kre9/Knh1-like N-terminal domain-containing protein</fullName>
    </recommendedName>
</protein>
<gene>
    <name evidence="5" type="ORF">JR316_009466</name>
</gene>
<dbReference type="EMBL" id="JAFIQS010000009">
    <property type="protein sequence ID" value="KAG5165880.1"/>
    <property type="molecule type" value="Genomic_DNA"/>
</dbReference>
<dbReference type="AlphaFoldDB" id="A0A8H7XQE3"/>
<reference evidence="5" key="1">
    <citation type="submission" date="2021-02" db="EMBL/GenBank/DDBJ databases">
        <title>Psilocybe cubensis genome.</title>
        <authorList>
            <person name="Mckernan K.J."/>
            <person name="Crawford S."/>
            <person name="Trippe A."/>
            <person name="Kane L.T."/>
            <person name="Mclaughlin S."/>
        </authorList>
    </citation>
    <scope>NUCLEOTIDE SEQUENCE [LARGE SCALE GENOMIC DNA]</scope>
    <source>
        <strain evidence="5">MGC-MH-2018</strain>
    </source>
</reference>
<keyword evidence="1 3" id="KW-0732">Signal</keyword>
<dbReference type="Pfam" id="PF10342">
    <property type="entry name" value="Kre9_KNH"/>
    <property type="match status" value="1"/>
</dbReference>
<comment type="caution">
    <text evidence="5">The sequence shown here is derived from an EMBL/GenBank/DDBJ whole genome shotgun (WGS) entry which is preliminary data.</text>
</comment>
<accession>A0A8H7XQE3</accession>
<organism evidence="5">
    <name type="scientific">Psilocybe cubensis</name>
    <name type="common">Psychedelic mushroom</name>
    <name type="synonym">Stropharia cubensis</name>
    <dbReference type="NCBI Taxonomy" id="181762"/>
    <lineage>
        <taxon>Eukaryota</taxon>
        <taxon>Fungi</taxon>
        <taxon>Dikarya</taxon>
        <taxon>Basidiomycota</taxon>
        <taxon>Agaricomycotina</taxon>
        <taxon>Agaricomycetes</taxon>
        <taxon>Agaricomycetidae</taxon>
        <taxon>Agaricales</taxon>
        <taxon>Agaricineae</taxon>
        <taxon>Strophariaceae</taxon>
        <taxon>Psilocybe</taxon>
    </lineage>
</organism>
<dbReference type="PANTHER" id="PTHR28154">
    <property type="entry name" value="CELL WALL SYNTHESIS PROTEIN KNH1-RELATED"/>
    <property type="match status" value="1"/>
</dbReference>
<proteinExistence type="predicted"/>
<feature type="chain" id="PRO_5034230633" description="Yeast cell wall synthesis Kre9/Knh1-like N-terminal domain-containing protein" evidence="3">
    <location>
        <begin position="18"/>
        <end position="222"/>
    </location>
</feature>
<name>A0A8H7XQE3_PSICU</name>
<dbReference type="GO" id="GO:0006078">
    <property type="term" value="P:(1-&gt;6)-beta-D-glucan biosynthetic process"/>
    <property type="evidence" value="ECO:0007669"/>
    <property type="project" value="InterPro"/>
</dbReference>
<dbReference type="GO" id="GO:0042546">
    <property type="term" value="P:cell wall biogenesis"/>
    <property type="evidence" value="ECO:0007669"/>
    <property type="project" value="InterPro"/>
</dbReference>
<dbReference type="InterPro" id="IPR045328">
    <property type="entry name" value="Kre9/Knh1"/>
</dbReference>
<dbReference type="OrthoDB" id="2432613at2759"/>
<dbReference type="InterPro" id="IPR018466">
    <property type="entry name" value="Kre9/Knh1-like_N"/>
</dbReference>
<dbReference type="PANTHER" id="PTHR28154:SF1">
    <property type="entry name" value="CELL WALL SYNTHESIS PROTEIN KNH1-RELATED"/>
    <property type="match status" value="1"/>
</dbReference>
<evidence type="ECO:0000256" key="3">
    <source>
        <dbReference type="SAM" id="SignalP"/>
    </source>
</evidence>
<evidence type="ECO:0000256" key="2">
    <source>
        <dbReference type="SAM" id="MobiDB-lite"/>
    </source>
</evidence>
<sequence>MFSKAFLALAFASTAFAGVFVTSPTQTTTFQAGQQATISWQDDGKAPSLSSFGPSKISIYVGNSLQQTSLQLINGNVDVSQSSSITFTPDPSIGPNSNQYFIRFESLSLIDNSVQPPIPALSFSHQFTLAGMTGTFSPAVSAQIAGQSTAPIGGAVATSAGPASTGGSPSAPANPTSANSTSKKATSTSSSAPTSSHSSSAMSIHVGWAGAFLSALVGMTVL</sequence>
<feature type="signal peptide" evidence="3">
    <location>
        <begin position="1"/>
        <end position="17"/>
    </location>
</feature>
<feature type="region of interest" description="Disordered" evidence="2">
    <location>
        <begin position="156"/>
        <end position="198"/>
    </location>
</feature>